<protein>
    <recommendedName>
        <fullName evidence="2">Plasmid pRiA4b Orf3-like domain-containing protein</fullName>
    </recommendedName>
</protein>
<gene>
    <name evidence="3" type="ORF">RQM59_07395</name>
</gene>
<keyword evidence="4" id="KW-1185">Reference proteome</keyword>
<reference evidence="3 4" key="1">
    <citation type="submission" date="2023-09" db="EMBL/GenBank/DDBJ databases">
        <title>Novel taxa isolated from Blanes Bay.</title>
        <authorList>
            <person name="Rey-Velasco X."/>
            <person name="Lucena T."/>
        </authorList>
    </citation>
    <scope>NUCLEOTIDE SEQUENCE [LARGE SCALE GENOMIC DNA]</scope>
    <source>
        <strain evidence="3 4">S356</strain>
    </source>
</reference>
<dbReference type="EMBL" id="JAVTTO010000002">
    <property type="protein sequence ID" value="MDT7832201.1"/>
    <property type="molecule type" value="Genomic_DNA"/>
</dbReference>
<dbReference type="InterPro" id="IPR012912">
    <property type="entry name" value="Plasmid_pRiA4b_Orf3-like"/>
</dbReference>
<accession>A0ABU3LFZ4</accession>
<feature type="domain" description="Plasmid pRiA4b Orf3-like" evidence="2">
    <location>
        <begin position="2"/>
        <end position="130"/>
    </location>
</feature>
<sequence>MYKIRIILDTQEDVIRTILVKDRITLEELHFSIAKSFGFDATEMASFYLTDDEWNQGEEIPLFNMSDDPVSLAMNTCILNEALPNIADKLIYVYDFLKMWAFYVEVVEISSETSAELPKTILTVGSIPDEAPEKEFVAEDLGDDPNEDFNDGFESLDDFDFDNY</sequence>
<evidence type="ECO:0000313" key="4">
    <source>
        <dbReference type="Proteomes" id="UP001257277"/>
    </source>
</evidence>
<feature type="region of interest" description="Disordered" evidence="1">
    <location>
        <begin position="140"/>
        <end position="164"/>
    </location>
</feature>
<dbReference type="SUPFAM" id="SSF159941">
    <property type="entry name" value="MM3350-like"/>
    <property type="match status" value="1"/>
</dbReference>
<comment type="caution">
    <text evidence="3">The sequence shown here is derived from an EMBL/GenBank/DDBJ whole genome shotgun (WGS) entry which is preliminary data.</text>
</comment>
<evidence type="ECO:0000313" key="3">
    <source>
        <dbReference type="EMBL" id="MDT7832201.1"/>
    </source>
</evidence>
<proteinExistence type="predicted"/>
<dbReference type="RefSeq" id="WP_349241451.1">
    <property type="nucleotide sequence ID" value="NZ_JAVTTO010000002.1"/>
</dbReference>
<dbReference type="InterPro" id="IPR024047">
    <property type="entry name" value="MM3350-like_sf"/>
</dbReference>
<dbReference type="Proteomes" id="UP001257277">
    <property type="component" value="Unassembled WGS sequence"/>
</dbReference>
<evidence type="ECO:0000256" key="1">
    <source>
        <dbReference type="SAM" id="MobiDB-lite"/>
    </source>
</evidence>
<dbReference type="Gene3D" id="3.10.290.30">
    <property type="entry name" value="MM3350-like"/>
    <property type="match status" value="1"/>
</dbReference>
<evidence type="ECO:0000259" key="2">
    <source>
        <dbReference type="Pfam" id="PF07929"/>
    </source>
</evidence>
<dbReference type="Pfam" id="PF07929">
    <property type="entry name" value="PRiA4_ORF3"/>
    <property type="match status" value="1"/>
</dbReference>
<organism evidence="3 4">
    <name type="scientific">Asprobacillus argus</name>
    <dbReference type="NCBI Taxonomy" id="3076534"/>
    <lineage>
        <taxon>Bacteria</taxon>
        <taxon>Pseudomonadati</taxon>
        <taxon>Bacteroidota</taxon>
        <taxon>Flavobacteriia</taxon>
        <taxon>Flavobacteriales</taxon>
        <taxon>Flavobacteriaceae</taxon>
        <taxon>Asprobacillus</taxon>
    </lineage>
</organism>
<name>A0ABU3LFZ4_9FLAO</name>